<gene>
    <name evidence="13" type="ORF">BJ684DRAFT_16281</name>
</gene>
<keyword evidence="6" id="KW-0564">Palmitate</keyword>
<evidence type="ECO:0000256" key="9">
    <source>
        <dbReference type="ARBA" id="ARBA00048048"/>
    </source>
</evidence>
<comment type="subcellular location">
    <subcellularLocation>
        <location evidence="1">Membrane</location>
        <topology evidence="1">Multi-pass membrane protein</topology>
    </subcellularLocation>
</comment>
<evidence type="ECO:0000256" key="3">
    <source>
        <dbReference type="ARBA" id="ARBA00022692"/>
    </source>
</evidence>
<evidence type="ECO:0000256" key="5">
    <source>
        <dbReference type="ARBA" id="ARBA00023136"/>
    </source>
</evidence>
<dbReference type="EC" id="2.3.1.225" evidence="10"/>
<dbReference type="InterPro" id="IPR001594">
    <property type="entry name" value="Palmitoyltrfase_DHHC"/>
</dbReference>
<dbReference type="AlphaFoldDB" id="A0A4P9Y554"/>
<feature type="compositionally biased region" description="Low complexity" evidence="11">
    <location>
        <begin position="153"/>
        <end position="173"/>
    </location>
</feature>
<evidence type="ECO:0000313" key="13">
    <source>
        <dbReference type="EMBL" id="RKP13311.1"/>
    </source>
</evidence>
<accession>A0A4P9Y554</accession>
<keyword evidence="3 10" id="KW-0812">Transmembrane</keyword>
<feature type="transmembrane region" description="Helical" evidence="10">
    <location>
        <begin position="298"/>
        <end position="318"/>
    </location>
</feature>
<feature type="domain" description="Palmitoyltransferase DHHC" evidence="12">
    <location>
        <begin position="210"/>
        <end position="335"/>
    </location>
</feature>
<evidence type="ECO:0000256" key="8">
    <source>
        <dbReference type="ARBA" id="ARBA00023315"/>
    </source>
</evidence>
<dbReference type="PROSITE" id="PS50216">
    <property type="entry name" value="DHHC"/>
    <property type="match status" value="1"/>
</dbReference>
<keyword evidence="8 10" id="KW-0012">Acyltransferase</keyword>
<feature type="transmembrane region" description="Helical" evidence="10">
    <location>
        <begin position="258"/>
        <end position="286"/>
    </location>
</feature>
<evidence type="ECO:0000256" key="2">
    <source>
        <dbReference type="ARBA" id="ARBA00022679"/>
    </source>
</evidence>
<feature type="region of interest" description="Disordered" evidence="11">
    <location>
        <begin position="87"/>
        <end position="198"/>
    </location>
</feature>
<dbReference type="Pfam" id="PF01529">
    <property type="entry name" value="DHHC"/>
    <property type="match status" value="1"/>
</dbReference>
<name>A0A4P9Y554_9FUNG</name>
<sequence length="412" mass="46200">MRETKRLVIPVDRRWRHPLYWIPIFFIFGAMGYGYYVYVDRLYSNYLAKEHRTRGIVFLVIFSVLWALFVLSYIAVILTRPGFAGRGPSVVRRHSTSLDPDLAQEDLPTGLEGENPRNQSDPRGDAARSRGGAPTRASSGAEREAPSTGEDPSTLAASSSTASIRSSSPSTTTNHGKGQRQDPIERPDSPDFPVPLLSFAGESLPDRPITHNPRWCYTCKILKGDRVHHCSTCDECIQRMDHHCPWVGGCVGYRNHKLFILFISYGGLFTLFTAGTVASVIGTIAATPNTAYSLDPQLVILLGLTGFWGLILGPFAIIHIDQTLRNKTTLENMKRQAEKRRRHDAKAHGTQQWEDLGPMPPNEWDIGWKANWRSVMGKTWWMWFIPLPARDLGDGVKFPRRTSQAIQGDQAV</sequence>
<comment type="similarity">
    <text evidence="10">Belongs to the DHHC palmitoyltransferase family.</text>
</comment>
<feature type="region of interest" description="Disordered" evidence="11">
    <location>
        <begin position="337"/>
        <end position="356"/>
    </location>
</feature>
<comment type="catalytic activity">
    <reaction evidence="9 10">
        <text>L-cysteinyl-[protein] + hexadecanoyl-CoA = S-hexadecanoyl-L-cysteinyl-[protein] + CoA</text>
        <dbReference type="Rhea" id="RHEA:36683"/>
        <dbReference type="Rhea" id="RHEA-COMP:10131"/>
        <dbReference type="Rhea" id="RHEA-COMP:11032"/>
        <dbReference type="ChEBI" id="CHEBI:29950"/>
        <dbReference type="ChEBI" id="CHEBI:57287"/>
        <dbReference type="ChEBI" id="CHEBI:57379"/>
        <dbReference type="ChEBI" id="CHEBI:74151"/>
        <dbReference type="EC" id="2.3.1.225"/>
    </reaction>
</comment>
<evidence type="ECO:0000256" key="11">
    <source>
        <dbReference type="SAM" id="MobiDB-lite"/>
    </source>
</evidence>
<protein>
    <recommendedName>
        <fullName evidence="10">Palmitoyltransferase</fullName>
        <ecNumber evidence="10">2.3.1.225</ecNumber>
    </recommendedName>
</protein>
<evidence type="ECO:0000256" key="7">
    <source>
        <dbReference type="ARBA" id="ARBA00023288"/>
    </source>
</evidence>
<evidence type="ECO:0000256" key="10">
    <source>
        <dbReference type="RuleBase" id="RU079119"/>
    </source>
</evidence>
<evidence type="ECO:0000256" key="1">
    <source>
        <dbReference type="ARBA" id="ARBA00004141"/>
    </source>
</evidence>
<comment type="domain">
    <text evidence="10">The DHHC domain is required for palmitoyltransferase activity.</text>
</comment>
<dbReference type="EMBL" id="KZ988054">
    <property type="protein sequence ID" value="RKP13311.1"/>
    <property type="molecule type" value="Genomic_DNA"/>
</dbReference>
<evidence type="ECO:0000256" key="6">
    <source>
        <dbReference type="ARBA" id="ARBA00023139"/>
    </source>
</evidence>
<dbReference type="OrthoDB" id="9909019at2759"/>
<keyword evidence="7" id="KW-0449">Lipoprotein</keyword>
<dbReference type="InterPro" id="IPR039859">
    <property type="entry name" value="PFA4/ZDH16/20/ERF2-like"/>
</dbReference>
<dbReference type="GO" id="GO:0016020">
    <property type="term" value="C:membrane"/>
    <property type="evidence" value="ECO:0007669"/>
    <property type="project" value="UniProtKB-SubCell"/>
</dbReference>
<evidence type="ECO:0000259" key="12">
    <source>
        <dbReference type="Pfam" id="PF01529"/>
    </source>
</evidence>
<organism evidence="13 14">
    <name type="scientific">Piptocephalis cylindrospora</name>
    <dbReference type="NCBI Taxonomy" id="1907219"/>
    <lineage>
        <taxon>Eukaryota</taxon>
        <taxon>Fungi</taxon>
        <taxon>Fungi incertae sedis</taxon>
        <taxon>Zoopagomycota</taxon>
        <taxon>Zoopagomycotina</taxon>
        <taxon>Zoopagomycetes</taxon>
        <taxon>Zoopagales</taxon>
        <taxon>Piptocephalidaceae</taxon>
        <taxon>Piptocephalis</taxon>
    </lineage>
</organism>
<keyword evidence="4 10" id="KW-1133">Transmembrane helix</keyword>
<reference evidence="14" key="1">
    <citation type="journal article" date="2018" name="Nat. Microbiol.">
        <title>Leveraging single-cell genomics to expand the fungal tree of life.</title>
        <authorList>
            <person name="Ahrendt S.R."/>
            <person name="Quandt C.A."/>
            <person name="Ciobanu D."/>
            <person name="Clum A."/>
            <person name="Salamov A."/>
            <person name="Andreopoulos B."/>
            <person name="Cheng J.F."/>
            <person name="Woyke T."/>
            <person name="Pelin A."/>
            <person name="Henrissat B."/>
            <person name="Reynolds N.K."/>
            <person name="Benny G.L."/>
            <person name="Smith M.E."/>
            <person name="James T.Y."/>
            <person name="Grigoriev I.V."/>
        </authorList>
    </citation>
    <scope>NUCLEOTIDE SEQUENCE [LARGE SCALE GENOMIC DNA]</scope>
</reference>
<evidence type="ECO:0000313" key="14">
    <source>
        <dbReference type="Proteomes" id="UP000267251"/>
    </source>
</evidence>
<keyword evidence="2 10" id="KW-0808">Transferase</keyword>
<proteinExistence type="inferred from homology"/>
<dbReference type="GO" id="GO:0019706">
    <property type="term" value="F:protein-cysteine S-palmitoyltransferase activity"/>
    <property type="evidence" value="ECO:0007669"/>
    <property type="project" value="UniProtKB-EC"/>
</dbReference>
<feature type="compositionally biased region" description="Basic and acidic residues" evidence="11">
    <location>
        <begin position="179"/>
        <end position="189"/>
    </location>
</feature>
<keyword evidence="14" id="KW-1185">Reference proteome</keyword>
<keyword evidence="5 10" id="KW-0472">Membrane</keyword>
<evidence type="ECO:0000256" key="4">
    <source>
        <dbReference type="ARBA" id="ARBA00022989"/>
    </source>
</evidence>
<dbReference type="PANTHER" id="PTHR12246">
    <property type="entry name" value="PALMITOYLTRANSFERASE ZDHHC16"/>
    <property type="match status" value="1"/>
</dbReference>
<feature type="transmembrane region" description="Helical" evidence="10">
    <location>
        <begin position="20"/>
        <end position="36"/>
    </location>
</feature>
<dbReference type="Proteomes" id="UP000267251">
    <property type="component" value="Unassembled WGS sequence"/>
</dbReference>
<feature type="transmembrane region" description="Helical" evidence="10">
    <location>
        <begin position="56"/>
        <end position="78"/>
    </location>
</feature>